<evidence type="ECO:0000256" key="1">
    <source>
        <dbReference type="ARBA" id="ARBA00022729"/>
    </source>
</evidence>
<name>A0A8C0WA48_CASCN</name>
<keyword evidence="5" id="KW-0393">Immunoglobulin domain</keyword>
<organism evidence="9">
    <name type="scientific">Castor canadensis</name>
    <name type="common">American beaver</name>
    <dbReference type="NCBI Taxonomy" id="51338"/>
    <lineage>
        <taxon>Eukaryota</taxon>
        <taxon>Metazoa</taxon>
        <taxon>Chordata</taxon>
        <taxon>Craniata</taxon>
        <taxon>Vertebrata</taxon>
        <taxon>Euteleostomi</taxon>
        <taxon>Mammalia</taxon>
        <taxon>Eutheria</taxon>
        <taxon>Euarchontoglires</taxon>
        <taxon>Glires</taxon>
        <taxon>Rodentia</taxon>
        <taxon>Castorimorpha</taxon>
        <taxon>Castoridae</taxon>
        <taxon>Castor</taxon>
    </lineage>
</organism>
<evidence type="ECO:0000256" key="5">
    <source>
        <dbReference type="ARBA" id="ARBA00023319"/>
    </source>
</evidence>
<evidence type="ECO:0000259" key="8">
    <source>
        <dbReference type="PROSITE" id="PS50835"/>
    </source>
</evidence>
<dbReference type="PROSITE" id="PS50835">
    <property type="entry name" value="IG_LIKE"/>
    <property type="match status" value="1"/>
</dbReference>
<accession>A0A8C0WA48</accession>
<dbReference type="PANTHER" id="PTHR19343:SF0">
    <property type="entry name" value="T CELL RECEPTOR ALPHA VARIABLE 23_DELTA VARIABLE 6"/>
    <property type="match status" value="1"/>
</dbReference>
<dbReference type="Ensembl" id="ENSCCNT00000006589.1">
    <property type="protein sequence ID" value="ENSCCNP00000005007.1"/>
    <property type="gene ID" value="ENSCCNG00000005349.1"/>
</dbReference>
<dbReference type="InterPro" id="IPR007110">
    <property type="entry name" value="Ig-like_dom"/>
</dbReference>
<protein>
    <recommendedName>
        <fullName evidence="8">Ig-like domain-containing protein</fullName>
    </recommendedName>
</protein>
<dbReference type="GO" id="GO:0042101">
    <property type="term" value="C:T cell receptor complex"/>
    <property type="evidence" value="ECO:0007669"/>
    <property type="project" value="UniProtKB-KW"/>
</dbReference>
<proteinExistence type="predicted"/>
<keyword evidence="6" id="KW-1279">T cell receptor</keyword>
<dbReference type="InterPro" id="IPR036179">
    <property type="entry name" value="Ig-like_dom_sf"/>
</dbReference>
<dbReference type="SMART" id="SM00406">
    <property type="entry name" value="IGv"/>
    <property type="match status" value="1"/>
</dbReference>
<evidence type="ECO:0000313" key="9">
    <source>
        <dbReference type="Ensembl" id="ENSCCNP00000005007.1"/>
    </source>
</evidence>
<feature type="signal peptide" evidence="7">
    <location>
        <begin position="1"/>
        <end position="21"/>
    </location>
</feature>
<dbReference type="InterPro" id="IPR051006">
    <property type="entry name" value="TCR_variable_domain"/>
</dbReference>
<keyword evidence="4" id="KW-0675">Receptor</keyword>
<dbReference type="InterPro" id="IPR013106">
    <property type="entry name" value="Ig_V-set"/>
</dbReference>
<evidence type="ECO:0000256" key="2">
    <source>
        <dbReference type="ARBA" id="ARBA00022859"/>
    </source>
</evidence>
<dbReference type="Gene3D" id="2.60.40.10">
    <property type="entry name" value="Immunoglobulins"/>
    <property type="match status" value="1"/>
</dbReference>
<reference evidence="9" key="1">
    <citation type="submission" date="2023-09" db="UniProtKB">
        <authorList>
            <consortium name="Ensembl"/>
        </authorList>
    </citation>
    <scope>IDENTIFICATION</scope>
</reference>
<keyword evidence="3" id="KW-1064">Adaptive immunity</keyword>
<dbReference type="InterPro" id="IPR003599">
    <property type="entry name" value="Ig_sub"/>
</dbReference>
<evidence type="ECO:0000256" key="4">
    <source>
        <dbReference type="ARBA" id="ARBA00023170"/>
    </source>
</evidence>
<evidence type="ECO:0000256" key="3">
    <source>
        <dbReference type="ARBA" id="ARBA00023130"/>
    </source>
</evidence>
<dbReference type="InterPro" id="IPR013783">
    <property type="entry name" value="Ig-like_fold"/>
</dbReference>
<evidence type="ECO:0000256" key="7">
    <source>
        <dbReference type="SAM" id="SignalP"/>
    </source>
</evidence>
<dbReference type="GO" id="GO:0002250">
    <property type="term" value="P:adaptive immune response"/>
    <property type="evidence" value="ECO:0007669"/>
    <property type="project" value="UniProtKB-KW"/>
</dbReference>
<evidence type="ECO:0000256" key="6">
    <source>
        <dbReference type="ARBA" id="ARBA00043266"/>
    </source>
</evidence>
<dbReference type="PANTHER" id="PTHR19343">
    <property type="entry name" value="T CELL RECEPTOR ALPHA VARIABLE 1-2"/>
    <property type="match status" value="1"/>
</dbReference>
<dbReference type="GO" id="GO:0042605">
    <property type="term" value="F:peptide antigen binding"/>
    <property type="evidence" value="ECO:0007669"/>
    <property type="project" value="TreeGrafter"/>
</dbReference>
<dbReference type="Pfam" id="PF07686">
    <property type="entry name" value="V-set"/>
    <property type="match status" value="1"/>
</dbReference>
<keyword evidence="2" id="KW-0391">Immunity</keyword>
<dbReference type="SUPFAM" id="SSF48726">
    <property type="entry name" value="Immunoglobulin"/>
    <property type="match status" value="1"/>
</dbReference>
<dbReference type="AlphaFoldDB" id="A0A8C0WA48"/>
<feature type="chain" id="PRO_5034598684" description="Ig-like domain-containing protein" evidence="7">
    <location>
        <begin position="22"/>
        <end position="128"/>
    </location>
</feature>
<keyword evidence="1 7" id="KW-0732">Signal</keyword>
<feature type="domain" description="Ig-like" evidence="8">
    <location>
        <begin position="8"/>
        <end position="113"/>
    </location>
</feature>
<sequence length="128" mass="14258">MAKILGAPFLILVLHLDRSAQQQIKQSPQSLTVQEGGISILNCTYENSAFNYFLWYQQIPEKSLALLIMIYSIQKKKKGGRFTVFYSKSGQHLSVNIRASQPGDSATYFCAANTHGLQAPANCIQTCR</sequence>
<dbReference type="SMART" id="SM00409">
    <property type="entry name" value="IG"/>
    <property type="match status" value="1"/>
</dbReference>